<dbReference type="CDD" id="cd02855">
    <property type="entry name" value="E_set_GBE_prok_N"/>
    <property type="match status" value="1"/>
</dbReference>
<dbReference type="SUPFAM" id="SSF51445">
    <property type="entry name" value="(Trans)glycosidases"/>
    <property type="match status" value="1"/>
</dbReference>
<dbReference type="SMART" id="SM00642">
    <property type="entry name" value="Aamy"/>
    <property type="match status" value="1"/>
</dbReference>
<comment type="function">
    <text evidence="9">Catalyzes the formation of the alpha-1,6-glucosidic linkages in glycogen by scission of a 1,4-alpha-linked oligosaccharide from growing alpha-1,4-glucan chains and the subsequent attachment of the oligosaccharide to the alpha-1,6 position.</text>
</comment>
<dbReference type="GO" id="GO:0005978">
    <property type="term" value="P:glycogen biosynthetic process"/>
    <property type="evidence" value="ECO:0007669"/>
    <property type="project" value="UniProtKB-UniRule"/>
</dbReference>
<evidence type="ECO:0000256" key="2">
    <source>
        <dbReference type="ARBA" id="ARBA00004964"/>
    </source>
</evidence>
<evidence type="ECO:0000256" key="6">
    <source>
        <dbReference type="ARBA" id="ARBA00022679"/>
    </source>
</evidence>
<dbReference type="RefSeq" id="WP_037974686.1">
    <property type="nucleotide sequence ID" value="NZ_JMKI01000008.1"/>
</dbReference>
<comment type="similarity">
    <text evidence="3 9">Belongs to the glycosyl hydrolase 13 family. GlgB subfamily.</text>
</comment>
<dbReference type="eggNOG" id="COG0296">
    <property type="taxonomic scope" value="Bacteria"/>
</dbReference>
<dbReference type="STRING" id="2754.EH55_13500"/>
<keyword evidence="5 9" id="KW-0328">Glycosyltransferase</keyword>
<dbReference type="InterPro" id="IPR006407">
    <property type="entry name" value="GlgB"/>
</dbReference>
<dbReference type="InterPro" id="IPR006048">
    <property type="entry name" value="A-amylase/branching_C"/>
</dbReference>
<dbReference type="Gene3D" id="2.60.40.10">
    <property type="entry name" value="Immunoglobulins"/>
    <property type="match status" value="1"/>
</dbReference>
<dbReference type="GO" id="GO:0004553">
    <property type="term" value="F:hydrolase activity, hydrolyzing O-glycosyl compounds"/>
    <property type="evidence" value="ECO:0007669"/>
    <property type="project" value="InterPro"/>
</dbReference>
<dbReference type="InterPro" id="IPR044143">
    <property type="entry name" value="GlgB_N_E_set_prok"/>
</dbReference>
<keyword evidence="8 9" id="KW-0119">Carbohydrate metabolism</keyword>
<gene>
    <name evidence="9" type="primary">glgB</name>
    <name evidence="12" type="ORF">EH55_13500</name>
</gene>
<dbReference type="InterPro" id="IPR014756">
    <property type="entry name" value="Ig_E-set"/>
</dbReference>
<dbReference type="NCBIfam" id="TIGR01515">
    <property type="entry name" value="branching_enzym"/>
    <property type="match status" value="1"/>
</dbReference>
<reference evidence="12 13" key="1">
    <citation type="submission" date="2014-04" db="EMBL/GenBank/DDBJ databases">
        <title>Draft Genome Sequence of Synergistes jonesii.</title>
        <authorList>
            <person name="Coil D.A."/>
            <person name="Eisen J.A."/>
            <person name="Holland-Moritz H.E."/>
        </authorList>
    </citation>
    <scope>NUCLEOTIDE SEQUENCE [LARGE SCALE GENOMIC DNA]</scope>
    <source>
        <strain evidence="12 13">78-1</strain>
    </source>
</reference>
<keyword evidence="4 9" id="KW-0321">Glycogen metabolism</keyword>
<dbReference type="InterPro" id="IPR037439">
    <property type="entry name" value="Branching_enzy"/>
</dbReference>
<comment type="pathway">
    <text evidence="2 9">Glycan biosynthesis; glycogen biosynthesis.</text>
</comment>
<dbReference type="GO" id="GO:0043169">
    <property type="term" value="F:cation binding"/>
    <property type="evidence" value="ECO:0007669"/>
    <property type="project" value="InterPro"/>
</dbReference>
<comment type="caution">
    <text evidence="12">The sequence shown here is derived from an EMBL/GenBank/DDBJ whole genome shotgun (WGS) entry which is preliminary data.</text>
</comment>
<evidence type="ECO:0000256" key="1">
    <source>
        <dbReference type="ARBA" id="ARBA00000826"/>
    </source>
</evidence>
<evidence type="ECO:0000256" key="7">
    <source>
        <dbReference type="ARBA" id="ARBA00023056"/>
    </source>
</evidence>
<dbReference type="InterPro" id="IPR013780">
    <property type="entry name" value="Glyco_hydro_b"/>
</dbReference>
<evidence type="ECO:0000256" key="3">
    <source>
        <dbReference type="ARBA" id="ARBA00009000"/>
    </source>
</evidence>
<organism evidence="12 13">
    <name type="scientific">Synergistes jonesii</name>
    <dbReference type="NCBI Taxonomy" id="2754"/>
    <lineage>
        <taxon>Bacteria</taxon>
        <taxon>Thermotogati</taxon>
        <taxon>Synergistota</taxon>
        <taxon>Synergistia</taxon>
        <taxon>Synergistales</taxon>
        <taxon>Synergistaceae</taxon>
        <taxon>Synergistes</taxon>
    </lineage>
</organism>
<dbReference type="InterPro" id="IPR017853">
    <property type="entry name" value="GH"/>
</dbReference>
<accession>A0A073ITY9</accession>
<dbReference type="FunFam" id="2.60.40.1180:FF:000002">
    <property type="entry name" value="1,4-alpha-glucan branching enzyme GlgB"/>
    <property type="match status" value="1"/>
</dbReference>
<dbReference type="Pfam" id="PF00128">
    <property type="entry name" value="Alpha-amylase"/>
    <property type="match status" value="1"/>
</dbReference>
<dbReference type="UniPathway" id="UPA00164"/>
<feature type="active site" description="Nucleophile" evidence="9 10">
    <location>
        <position position="315"/>
    </location>
</feature>
<dbReference type="GO" id="GO:0003844">
    <property type="term" value="F:1,4-alpha-glucan branching enzyme activity"/>
    <property type="evidence" value="ECO:0007669"/>
    <property type="project" value="UniProtKB-UniRule"/>
</dbReference>
<protein>
    <recommendedName>
        <fullName evidence="9">1,4-alpha-glucan branching enzyme GlgB</fullName>
        <ecNumber evidence="9">2.4.1.18</ecNumber>
    </recommendedName>
    <alternativeName>
        <fullName evidence="9">1,4-alpha-D-glucan:1,4-alpha-D-glucan 6-glucosyl-transferase</fullName>
    </alternativeName>
    <alternativeName>
        <fullName evidence="9">Alpha-(1-&gt;4)-glucan branching enzyme</fullName>
    </alternativeName>
    <alternativeName>
        <fullName evidence="9">Glycogen branching enzyme</fullName>
        <shortName evidence="9">BE</shortName>
    </alternativeName>
</protein>
<keyword evidence="6 9" id="KW-0808">Transferase</keyword>
<dbReference type="GO" id="GO:0005829">
    <property type="term" value="C:cytosol"/>
    <property type="evidence" value="ECO:0007669"/>
    <property type="project" value="TreeGrafter"/>
</dbReference>
<feature type="domain" description="Glycosyl hydrolase family 13 catalytic" evidence="11">
    <location>
        <begin position="158"/>
        <end position="503"/>
    </location>
</feature>
<dbReference type="InterPro" id="IPR006047">
    <property type="entry name" value="GH13_cat_dom"/>
</dbReference>
<dbReference type="Pfam" id="PF02922">
    <property type="entry name" value="CBM_48"/>
    <property type="match status" value="1"/>
</dbReference>
<dbReference type="Pfam" id="PF02806">
    <property type="entry name" value="Alpha-amylase_C"/>
    <property type="match status" value="1"/>
</dbReference>
<evidence type="ECO:0000313" key="12">
    <source>
        <dbReference type="EMBL" id="KEJ93005.1"/>
    </source>
</evidence>
<name>A0A073ITY9_9BACT</name>
<dbReference type="Gene3D" id="3.20.20.80">
    <property type="entry name" value="Glycosidases"/>
    <property type="match status" value="1"/>
</dbReference>
<dbReference type="FunFam" id="3.20.20.80:FF:000003">
    <property type="entry name" value="1,4-alpha-glucan branching enzyme GlgB"/>
    <property type="match status" value="1"/>
</dbReference>
<keyword evidence="13" id="KW-1185">Reference proteome</keyword>
<feature type="active site" description="Proton donor" evidence="9 10">
    <location>
        <position position="368"/>
    </location>
</feature>
<dbReference type="PANTHER" id="PTHR43651">
    <property type="entry name" value="1,4-ALPHA-GLUCAN-BRANCHING ENZYME"/>
    <property type="match status" value="1"/>
</dbReference>
<dbReference type="Gene3D" id="2.60.40.1180">
    <property type="entry name" value="Golgi alpha-mannosidase II"/>
    <property type="match status" value="1"/>
</dbReference>
<dbReference type="PANTHER" id="PTHR43651:SF3">
    <property type="entry name" value="1,4-ALPHA-GLUCAN-BRANCHING ENZYME"/>
    <property type="match status" value="1"/>
</dbReference>
<dbReference type="EMBL" id="JMKI01000008">
    <property type="protein sequence ID" value="KEJ93005.1"/>
    <property type="molecule type" value="Genomic_DNA"/>
</dbReference>
<dbReference type="InterPro" id="IPR013783">
    <property type="entry name" value="Ig-like_fold"/>
</dbReference>
<comment type="subunit">
    <text evidence="9">Monomer.</text>
</comment>
<dbReference type="NCBIfam" id="NF008967">
    <property type="entry name" value="PRK12313.1"/>
    <property type="match status" value="1"/>
</dbReference>
<dbReference type="AlphaFoldDB" id="A0A073ITY9"/>
<evidence type="ECO:0000256" key="8">
    <source>
        <dbReference type="ARBA" id="ARBA00023277"/>
    </source>
</evidence>
<dbReference type="PIRSF" id="PIRSF000463">
    <property type="entry name" value="GlgB"/>
    <property type="match status" value="1"/>
</dbReference>
<dbReference type="InterPro" id="IPR004193">
    <property type="entry name" value="Glyco_hydro_13_N"/>
</dbReference>
<evidence type="ECO:0000256" key="10">
    <source>
        <dbReference type="PIRSR" id="PIRSR000463-1"/>
    </source>
</evidence>
<comment type="catalytic activity">
    <reaction evidence="1 9">
        <text>Transfers a segment of a (1-&gt;4)-alpha-D-glucan chain to a primary hydroxy group in a similar glucan chain.</text>
        <dbReference type="EC" id="2.4.1.18"/>
    </reaction>
</comment>
<evidence type="ECO:0000256" key="5">
    <source>
        <dbReference type="ARBA" id="ARBA00022676"/>
    </source>
</evidence>
<dbReference type="Proteomes" id="UP000027665">
    <property type="component" value="Unassembled WGS sequence"/>
</dbReference>
<dbReference type="PATRIC" id="fig|2754.20.peg.1800"/>
<evidence type="ECO:0000259" key="11">
    <source>
        <dbReference type="SMART" id="SM00642"/>
    </source>
</evidence>
<dbReference type="HAMAP" id="MF_00685">
    <property type="entry name" value="GlgB"/>
    <property type="match status" value="1"/>
</dbReference>
<dbReference type="SUPFAM" id="SSF51011">
    <property type="entry name" value="Glycosyl hydrolase domain"/>
    <property type="match status" value="1"/>
</dbReference>
<dbReference type="SUPFAM" id="SSF81296">
    <property type="entry name" value="E set domains"/>
    <property type="match status" value="1"/>
</dbReference>
<dbReference type="CDD" id="cd11322">
    <property type="entry name" value="AmyAc_Glg_BE"/>
    <property type="match status" value="1"/>
</dbReference>
<dbReference type="GeneID" id="90982906"/>
<evidence type="ECO:0000313" key="13">
    <source>
        <dbReference type="Proteomes" id="UP000027665"/>
    </source>
</evidence>
<dbReference type="EC" id="2.4.1.18" evidence="9"/>
<sequence length="646" mass="73507">MTEKIIHGVSLAGEEDIYLFREGTHRRIYEFLGAHLAKHEGASGTLFAVWAPAAAAAFIMGDFNSWRRESHPLSPRWDSSGIWEGFVPNVAEGCRYKFVIRTASGDLIEKSDPLAFASEKMPATASVVASPSYEWRDAEWMMMRAAKNSVDAPQSIYEMHAGSWRRRADDSFLSWRELAEQLPDYLAANGFTHVEFMPVMEHPFYGSWGYQTTGYFAPTSRYGSPEELMCLIDALHRRGVGVILDWVPSHFPTDSFGLYRFDGTALYEHEDGRRGFHPDWKSAIFNYGRSEVRCFLISSAHYWLERYHADGIRVDAVASMLYLDYSRRGGEWLPNRYGGKENLEAIDFLHELNSALYEDFEGISVTAEESTSWPAVTKPVWLGGLGFGYKWNMGWMNDFISYISQDPVYRKYAHDKLTFGMWYAYSENFVLPFSHDEVVYGKRSLFEKMPGDEWQKAANLRLALGWMLCHPGKKLLFMGGEFGQSREWCHDRALDWQQLGDARHAGIAKWFSDANNFYKAHAALWRFDQRPEGFEWIDCSDRDSGVVSFIRRGESEGELIVAAANFTPVVRVGYRIGLPRGGFWREALNSDAEIYGGSGCGNMGGVRAEKVPFHGRDYSAEMTLPPLGFLIFVSGEAETISEQEEK</sequence>
<dbReference type="OrthoDB" id="9800174at2"/>
<evidence type="ECO:0000256" key="9">
    <source>
        <dbReference type="HAMAP-Rule" id="MF_00685"/>
    </source>
</evidence>
<evidence type="ECO:0000256" key="4">
    <source>
        <dbReference type="ARBA" id="ARBA00022600"/>
    </source>
</evidence>
<dbReference type="NCBIfam" id="NF003811">
    <property type="entry name" value="PRK05402.1"/>
    <property type="match status" value="1"/>
</dbReference>
<proteinExistence type="inferred from homology"/>
<keyword evidence="7 9" id="KW-0320">Glycogen biosynthesis</keyword>